<organism evidence="7 8">
    <name type="scientific">Ktedonobacter robiniae</name>
    <dbReference type="NCBI Taxonomy" id="2778365"/>
    <lineage>
        <taxon>Bacteria</taxon>
        <taxon>Bacillati</taxon>
        <taxon>Chloroflexota</taxon>
        <taxon>Ktedonobacteria</taxon>
        <taxon>Ktedonobacterales</taxon>
        <taxon>Ktedonobacteraceae</taxon>
        <taxon>Ktedonobacter</taxon>
    </lineage>
</organism>
<comment type="caution">
    <text evidence="7">The sequence shown here is derived from an EMBL/GenBank/DDBJ whole genome shotgun (WGS) entry which is preliminary data.</text>
</comment>
<feature type="transmembrane region" description="Helical" evidence="6">
    <location>
        <begin position="183"/>
        <end position="202"/>
    </location>
</feature>
<feature type="transmembrane region" description="Helical" evidence="6">
    <location>
        <begin position="139"/>
        <end position="163"/>
    </location>
</feature>
<protein>
    <submittedName>
        <fullName evidence="7">Cobalt ECF transporter T component CbiQ</fullName>
    </submittedName>
</protein>
<evidence type="ECO:0000256" key="3">
    <source>
        <dbReference type="ARBA" id="ARBA00022692"/>
    </source>
</evidence>
<dbReference type="Pfam" id="PF02361">
    <property type="entry name" value="CbiQ"/>
    <property type="match status" value="1"/>
</dbReference>
<evidence type="ECO:0000313" key="7">
    <source>
        <dbReference type="EMBL" id="GHO59358.1"/>
    </source>
</evidence>
<keyword evidence="3 6" id="KW-0812">Transmembrane</keyword>
<keyword evidence="2" id="KW-1003">Cell membrane</keyword>
<dbReference type="InterPro" id="IPR051611">
    <property type="entry name" value="ECF_transporter_component"/>
</dbReference>
<evidence type="ECO:0000256" key="1">
    <source>
        <dbReference type="ARBA" id="ARBA00004651"/>
    </source>
</evidence>
<dbReference type="NCBIfam" id="TIGR02454">
    <property type="entry name" value="ECF_T_CbiQ"/>
    <property type="match status" value="1"/>
</dbReference>
<evidence type="ECO:0000313" key="8">
    <source>
        <dbReference type="Proteomes" id="UP000654345"/>
    </source>
</evidence>
<evidence type="ECO:0000256" key="4">
    <source>
        <dbReference type="ARBA" id="ARBA00022989"/>
    </source>
</evidence>
<keyword evidence="4 6" id="KW-1133">Transmembrane helix</keyword>
<keyword evidence="5 6" id="KW-0472">Membrane</keyword>
<dbReference type="PANTHER" id="PTHR34857">
    <property type="entry name" value="SLL0384 PROTEIN"/>
    <property type="match status" value="1"/>
</dbReference>
<evidence type="ECO:0000256" key="2">
    <source>
        <dbReference type="ARBA" id="ARBA00022475"/>
    </source>
</evidence>
<dbReference type="InterPro" id="IPR003339">
    <property type="entry name" value="ABC/ECF_trnsptr_transmembrane"/>
</dbReference>
<keyword evidence="8" id="KW-1185">Reference proteome</keyword>
<sequence>MLSHTNQSTNKEHRRQFGWIEKTIGGISEAIERAVFTEEHAHKAGWLQKLDPRAKLGMFLVTVLAASLSHSLFMLLAFYLVLLLVARGSQVPFDFFVRRVWLGIPFFAGIVILPAIFLVPNGPRLFDLSLGTWHLGPTYASILNGLIFIARVGVSVSLAVLLILTTAWADILKSLQVLRVPQVFTLLLSMTYRYIFLFLHTANGMFEARKSRTVGRLSGNEQRKWISASMGVLMNRSFRMSNDVYAAMMARGFTGTIHTHQDYRMSTNDWMALSLATGLALIIFFVGGYIL</sequence>
<feature type="transmembrane region" description="Helical" evidence="6">
    <location>
        <begin position="100"/>
        <end position="119"/>
    </location>
</feature>
<dbReference type="Proteomes" id="UP000654345">
    <property type="component" value="Unassembled WGS sequence"/>
</dbReference>
<dbReference type="PANTHER" id="PTHR34857:SF2">
    <property type="entry name" value="SLL0384 PROTEIN"/>
    <property type="match status" value="1"/>
</dbReference>
<dbReference type="EMBL" id="BNJG01000003">
    <property type="protein sequence ID" value="GHO59358.1"/>
    <property type="molecule type" value="Genomic_DNA"/>
</dbReference>
<dbReference type="InterPro" id="IPR012809">
    <property type="entry name" value="ECF_CbiQ"/>
</dbReference>
<evidence type="ECO:0000256" key="6">
    <source>
        <dbReference type="SAM" id="Phobius"/>
    </source>
</evidence>
<feature type="transmembrane region" description="Helical" evidence="6">
    <location>
        <begin position="270"/>
        <end position="290"/>
    </location>
</feature>
<accession>A0ABQ3V359</accession>
<proteinExistence type="predicted"/>
<name>A0ABQ3V359_9CHLR</name>
<reference evidence="7 8" key="1">
    <citation type="journal article" date="2021" name="Int. J. Syst. Evol. Microbiol.">
        <title>Reticulibacter mediterranei gen. nov., sp. nov., within the new family Reticulibacteraceae fam. nov., and Ktedonospora formicarum gen. nov., sp. nov., Ktedonobacter robiniae sp. nov., Dictyobacter formicarum sp. nov. and Dictyobacter arantiisoli sp. nov., belonging to the class Ktedonobacteria.</title>
        <authorList>
            <person name="Yabe S."/>
            <person name="Zheng Y."/>
            <person name="Wang C.M."/>
            <person name="Sakai Y."/>
            <person name="Abe K."/>
            <person name="Yokota A."/>
            <person name="Donadio S."/>
            <person name="Cavaletti L."/>
            <person name="Monciardini P."/>
        </authorList>
    </citation>
    <scope>NUCLEOTIDE SEQUENCE [LARGE SCALE GENOMIC DNA]</scope>
    <source>
        <strain evidence="7 8">SOSP1-30</strain>
    </source>
</reference>
<comment type="subcellular location">
    <subcellularLocation>
        <location evidence="1">Cell membrane</location>
        <topology evidence="1">Multi-pass membrane protein</topology>
    </subcellularLocation>
</comment>
<gene>
    <name evidence="7" type="ORF">KSB_78330</name>
</gene>
<dbReference type="CDD" id="cd16914">
    <property type="entry name" value="EcfT"/>
    <property type="match status" value="1"/>
</dbReference>
<feature type="transmembrane region" description="Helical" evidence="6">
    <location>
        <begin position="56"/>
        <end position="80"/>
    </location>
</feature>
<dbReference type="RefSeq" id="WP_201375550.1">
    <property type="nucleotide sequence ID" value="NZ_BNJG01000003.1"/>
</dbReference>
<evidence type="ECO:0000256" key="5">
    <source>
        <dbReference type="ARBA" id="ARBA00023136"/>
    </source>
</evidence>